<keyword evidence="8" id="KW-1185">Reference proteome</keyword>
<keyword evidence="2 5" id="KW-0288">FMN</keyword>
<protein>
    <recommendedName>
        <fullName evidence="5">Putative NADH dehydrogenase/NAD(P)H nitroreductase GCM10009550_13520</fullName>
        <ecNumber evidence="5">1.-.-.-</ecNumber>
    </recommendedName>
</protein>
<evidence type="ECO:0000259" key="6">
    <source>
        <dbReference type="Pfam" id="PF00881"/>
    </source>
</evidence>
<evidence type="ECO:0000313" key="7">
    <source>
        <dbReference type="EMBL" id="GAA0942369.1"/>
    </source>
</evidence>
<comment type="caution">
    <text evidence="7">The sequence shown here is derived from an EMBL/GenBank/DDBJ whole genome shotgun (WGS) entry which is preliminary data.</text>
</comment>
<keyword evidence="5" id="KW-0520">NAD</keyword>
<dbReference type="EC" id="1.-.-.-" evidence="5"/>
<evidence type="ECO:0000313" key="8">
    <source>
        <dbReference type="Proteomes" id="UP001500665"/>
    </source>
</evidence>
<evidence type="ECO:0000256" key="4">
    <source>
        <dbReference type="ARBA" id="ARBA00023002"/>
    </source>
</evidence>
<evidence type="ECO:0000256" key="3">
    <source>
        <dbReference type="ARBA" id="ARBA00022857"/>
    </source>
</evidence>
<dbReference type="CDD" id="cd02148">
    <property type="entry name" value="RutE-like"/>
    <property type="match status" value="1"/>
</dbReference>
<dbReference type="EMBL" id="BAAAHH010000003">
    <property type="protein sequence ID" value="GAA0942369.1"/>
    <property type="molecule type" value="Genomic_DNA"/>
</dbReference>
<dbReference type="InterPro" id="IPR023936">
    <property type="entry name" value="RutE-like"/>
</dbReference>
<evidence type="ECO:0000256" key="2">
    <source>
        <dbReference type="ARBA" id="ARBA00022643"/>
    </source>
</evidence>
<keyword evidence="4 5" id="KW-0560">Oxidoreductase</keyword>
<dbReference type="InterPro" id="IPR000415">
    <property type="entry name" value="Nitroreductase-like"/>
</dbReference>
<dbReference type="Proteomes" id="UP001500665">
    <property type="component" value="Unassembled WGS sequence"/>
</dbReference>
<dbReference type="HAMAP" id="MF_01204">
    <property type="entry name" value="Oxidoreductase_RutE_HadB"/>
    <property type="match status" value="1"/>
</dbReference>
<feature type="domain" description="Nitroreductase" evidence="6">
    <location>
        <begin position="17"/>
        <end position="174"/>
    </location>
</feature>
<evidence type="ECO:0000256" key="5">
    <source>
        <dbReference type="HAMAP-Rule" id="MF_01204"/>
    </source>
</evidence>
<proteinExistence type="inferred from homology"/>
<dbReference type="PANTHER" id="PTHR43543:SF1">
    <property type="entry name" value="MALONIC SEMIALDEHYDE REDUCTASE RUTE-RELATED"/>
    <property type="match status" value="1"/>
</dbReference>
<sequence length="197" mass="21183">MSLVLDKAAQDLLFREARTANAFTDEPVTDEQVRAIYDLVKYAPTAMNAQPLRVLLVRSPEARERLVGHMSEGNRAKTAAAPLVAVLAYDVDFHEELPKTFPHAPGAKDGFDGNEAVRQKVGSFNASLQVGYFILGVRAAGLAAGPMAGFDAAGIDGEFFGDGAHRTLAVVNIGRPGPDAWFARSPRLEFEEVVTTV</sequence>
<comment type="similarity">
    <text evidence="5">Belongs to the nitroreductase family. HadB/RutE subfamily.</text>
</comment>
<dbReference type="PANTHER" id="PTHR43543">
    <property type="entry name" value="MALONIC SEMIALDEHYDE REDUCTASE RUTE-RELATED"/>
    <property type="match status" value="1"/>
</dbReference>
<dbReference type="InterPro" id="IPR050461">
    <property type="entry name" value="Nitroreductase_HadB/RutE"/>
</dbReference>
<dbReference type="NCBIfam" id="NF003768">
    <property type="entry name" value="PRK05365.1"/>
    <property type="match status" value="1"/>
</dbReference>
<reference evidence="7 8" key="1">
    <citation type="journal article" date="2019" name="Int. J. Syst. Evol. Microbiol.">
        <title>The Global Catalogue of Microorganisms (GCM) 10K type strain sequencing project: providing services to taxonomists for standard genome sequencing and annotation.</title>
        <authorList>
            <consortium name="The Broad Institute Genomics Platform"/>
            <consortium name="The Broad Institute Genome Sequencing Center for Infectious Disease"/>
            <person name="Wu L."/>
            <person name="Ma J."/>
        </authorList>
    </citation>
    <scope>NUCLEOTIDE SEQUENCE [LARGE SCALE GENOMIC DNA]</scope>
    <source>
        <strain evidence="7 8">JCM 10696</strain>
    </source>
</reference>
<dbReference type="RefSeq" id="WP_344237871.1">
    <property type="nucleotide sequence ID" value="NZ_BAAAHH010000003.1"/>
</dbReference>
<keyword evidence="3 5" id="KW-0521">NADP</keyword>
<gene>
    <name evidence="7" type="ORF">GCM10009550_13520</name>
</gene>
<comment type="cofactor">
    <cofactor evidence="5">
        <name>FMN</name>
        <dbReference type="ChEBI" id="CHEBI:58210"/>
    </cofactor>
</comment>
<name>A0ABN1QGI3_9ACTN</name>
<dbReference type="Gene3D" id="3.40.109.10">
    <property type="entry name" value="NADH Oxidase"/>
    <property type="match status" value="1"/>
</dbReference>
<dbReference type="InterPro" id="IPR029479">
    <property type="entry name" value="Nitroreductase"/>
</dbReference>
<dbReference type="SUPFAM" id="SSF55469">
    <property type="entry name" value="FMN-dependent nitroreductase-like"/>
    <property type="match status" value="1"/>
</dbReference>
<organism evidence="7 8">
    <name type="scientific">Actinocorallia libanotica</name>
    <dbReference type="NCBI Taxonomy" id="46162"/>
    <lineage>
        <taxon>Bacteria</taxon>
        <taxon>Bacillati</taxon>
        <taxon>Actinomycetota</taxon>
        <taxon>Actinomycetes</taxon>
        <taxon>Streptosporangiales</taxon>
        <taxon>Thermomonosporaceae</taxon>
        <taxon>Actinocorallia</taxon>
    </lineage>
</organism>
<dbReference type="Pfam" id="PF00881">
    <property type="entry name" value="Nitroreductase"/>
    <property type="match status" value="1"/>
</dbReference>
<accession>A0ABN1QGI3</accession>
<evidence type="ECO:0000256" key="1">
    <source>
        <dbReference type="ARBA" id="ARBA00022630"/>
    </source>
</evidence>
<keyword evidence="1 5" id="KW-0285">Flavoprotein</keyword>